<feature type="compositionally biased region" description="Basic and acidic residues" evidence="6">
    <location>
        <begin position="10"/>
        <end position="26"/>
    </location>
</feature>
<evidence type="ECO:0000256" key="6">
    <source>
        <dbReference type="SAM" id="MobiDB-lite"/>
    </source>
</evidence>
<dbReference type="GO" id="GO:0016020">
    <property type="term" value="C:membrane"/>
    <property type="evidence" value="ECO:0007669"/>
    <property type="project" value="UniProtKB-SubCell"/>
</dbReference>
<evidence type="ECO:0000256" key="4">
    <source>
        <dbReference type="ARBA" id="ARBA00022989"/>
    </source>
</evidence>
<keyword evidence="4 7" id="KW-1133">Transmembrane helix</keyword>
<dbReference type="InterPro" id="IPR020846">
    <property type="entry name" value="MFS_dom"/>
</dbReference>
<reference evidence="9 10" key="1">
    <citation type="journal article" date="2019" name="Appl. Microbiol. Biotechnol.">
        <title>Genome sequence of Isaria javanica and comparative genome analysis insights into family S53 peptidase evolution in fungal entomopathogens.</title>
        <authorList>
            <person name="Lin R."/>
            <person name="Zhang X."/>
            <person name="Xin B."/>
            <person name="Zou M."/>
            <person name="Gao Y."/>
            <person name="Qin F."/>
            <person name="Hu Q."/>
            <person name="Xie B."/>
            <person name="Cheng X."/>
        </authorList>
    </citation>
    <scope>NUCLEOTIDE SEQUENCE [LARGE SCALE GENOMIC DNA]</scope>
    <source>
        <strain evidence="9 10">IJ1G</strain>
    </source>
</reference>
<feature type="transmembrane region" description="Helical" evidence="7">
    <location>
        <begin position="346"/>
        <end position="365"/>
    </location>
</feature>
<comment type="caution">
    <text evidence="9">The sequence shown here is derived from an EMBL/GenBank/DDBJ whole genome shotgun (WGS) entry which is preliminary data.</text>
</comment>
<gene>
    <name evidence="9" type="ORF">IF1G_04906</name>
</gene>
<dbReference type="InterPro" id="IPR036259">
    <property type="entry name" value="MFS_trans_sf"/>
</dbReference>
<evidence type="ECO:0000256" key="7">
    <source>
        <dbReference type="SAM" id="Phobius"/>
    </source>
</evidence>
<dbReference type="InterPro" id="IPR011701">
    <property type="entry name" value="MFS"/>
</dbReference>
<feature type="region of interest" description="Disordered" evidence="6">
    <location>
        <begin position="1"/>
        <end position="31"/>
    </location>
</feature>
<feature type="transmembrane region" description="Helical" evidence="7">
    <location>
        <begin position="136"/>
        <end position="156"/>
    </location>
</feature>
<dbReference type="Gene3D" id="1.20.1250.20">
    <property type="entry name" value="MFS general substrate transporter like domains"/>
    <property type="match status" value="2"/>
</dbReference>
<feature type="transmembrane region" description="Helical" evidence="7">
    <location>
        <begin position="240"/>
        <end position="262"/>
    </location>
</feature>
<accession>A0A545V3P1</accession>
<dbReference type="Pfam" id="PF07690">
    <property type="entry name" value="MFS_1"/>
    <property type="match status" value="1"/>
</dbReference>
<dbReference type="Proteomes" id="UP000315783">
    <property type="component" value="Unassembled WGS sequence"/>
</dbReference>
<dbReference type="SUPFAM" id="SSF103473">
    <property type="entry name" value="MFS general substrate transporter"/>
    <property type="match status" value="1"/>
</dbReference>
<evidence type="ECO:0000313" key="10">
    <source>
        <dbReference type="Proteomes" id="UP000315783"/>
    </source>
</evidence>
<feature type="domain" description="Major facilitator superfamily (MFS) profile" evidence="8">
    <location>
        <begin position="72"/>
        <end position="495"/>
    </location>
</feature>
<dbReference type="PROSITE" id="PS50850">
    <property type="entry name" value="MFS"/>
    <property type="match status" value="1"/>
</dbReference>
<feature type="transmembrane region" description="Helical" evidence="7">
    <location>
        <begin position="168"/>
        <end position="189"/>
    </location>
</feature>
<keyword evidence="5 7" id="KW-0472">Membrane</keyword>
<feature type="transmembrane region" description="Helical" evidence="7">
    <location>
        <begin position="109"/>
        <end position="129"/>
    </location>
</feature>
<dbReference type="AlphaFoldDB" id="A0A545V3P1"/>
<keyword evidence="2" id="KW-0813">Transport</keyword>
<feature type="transmembrane region" description="Helical" evidence="7">
    <location>
        <begin position="402"/>
        <end position="425"/>
    </location>
</feature>
<organism evidence="9 10">
    <name type="scientific">Cordyceps javanica</name>
    <dbReference type="NCBI Taxonomy" id="43265"/>
    <lineage>
        <taxon>Eukaryota</taxon>
        <taxon>Fungi</taxon>
        <taxon>Dikarya</taxon>
        <taxon>Ascomycota</taxon>
        <taxon>Pezizomycotina</taxon>
        <taxon>Sordariomycetes</taxon>
        <taxon>Hypocreomycetidae</taxon>
        <taxon>Hypocreales</taxon>
        <taxon>Cordycipitaceae</taxon>
        <taxon>Cordyceps</taxon>
    </lineage>
</organism>
<dbReference type="EMBL" id="SPUK01000006">
    <property type="protein sequence ID" value="TQV96323.1"/>
    <property type="molecule type" value="Genomic_DNA"/>
</dbReference>
<keyword evidence="3 7" id="KW-0812">Transmembrane</keyword>
<feature type="transmembrane region" description="Helical" evidence="7">
    <location>
        <begin position="72"/>
        <end position="97"/>
    </location>
</feature>
<protein>
    <submittedName>
        <fullName evidence="9">Allantoate permease</fullName>
    </submittedName>
</protein>
<sequence length="534" mass="59740">MNMTDAAGQPDHDVSSLERRGSDDTKGLPVTKRQINQDQPDIYIEALARYPTDESIDAADERRLVRKLDMRILPLLGICYFFYYVDKTTLSYAAIFGIKESLGLGKTEYSWLSSSFYFGWLVWAIPSNLVMQRSPVAAYLSFNIFMWGVLLMAQAATRNFAGLVSLRILSGAFEAIADPAFMLITSMYYTREEQPWRISAWYMWNGIGVAGGGLIGKFFAPPPSKHGYGIGQIKGALASWRYEFIIVGAFCAFWAVILLVALPSSPRTVWGFTRDEKLIMIARVRRNQTGIEQRRINWRQIKEAYLDYKTWLFTLLGFVANIPNGGISNFSTLVIKGLGFDTEETALLGIPQGVLVVIWIGLGAVANKYMPPNSRTIVCIMFMVPTIAGALGFLLAPHDAYVGRLICFYLTGSYQAAFVISLSLITSNTGGQSKKMIVSGMIWFGACIGNIISPFFYKDEQAPSYQLGIGSLLTANCVEVLLFFILRYAFKWENKKKEKLRAAMQETTEGVAALNETAFTDMTDKENPNFVYVY</sequence>
<evidence type="ECO:0000256" key="3">
    <source>
        <dbReference type="ARBA" id="ARBA00022692"/>
    </source>
</evidence>
<feature type="transmembrane region" description="Helical" evidence="7">
    <location>
        <begin position="469"/>
        <end position="490"/>
    </location>
</feature>
<feature type="transmembrane region" description="Helical" evidence="7">
    <location>
        <begin position="377"/>
        <end position="396"/>
    </location>
</feature>
<name>A0A545V3P1_9HYPO</name>
<comment type="subcellular location">
    <subcellularLocation>
        <location evidence="1">Membrane</location>
        <topology evidence="1">Multi-pass membrane protein</topology>
    </subcellularLocation>
</comment>
<evidence type="ECO:0000256" key="5">
    <source>
        <dbReference type="ARBA" id="ARBA00023136"/>
    </source>
</evidence>
<dbReference type="GO" id="GO:0022857">
    <property type="term" value="F:transmembrane transporter activity"/>
    <property type="evidence" value="ECO:0007669"/>
    <property type="project" value="InterPro"/>
</dbReference>
<evidence type="ECO:0000313" key="9">
    <source>
        <dbReference type="EMBL" id="TQV96323.1"/>
    </source>
</evidence>
<evidence type="ECO:0000259" key="8">
    <source>
        <dbReference type="PROSITE" id="PS50850"/>
    </source>
</evidence>
<dbReference type="OrthoDB" id="6730379at2759"/>
<proteinExistence type="predicted"/>
<dbReference type="PANTHER" id="PTHR43791:SF97">
    <property type="entry name" value="ALLANTOATE TRANSPORTER, PUTATIVE (AFU_ORTHOLOGUE AFUA_1G14700)-RELATED"/>
    <property type="match status" value="1"/>
</dbReference>
<feature type="transmembrane region" description="Helical" evidence="7">
    <location>
        <begin position="201"/>
        <end position="220"/>
    </location>
</feature>
<feature type="transmembrane region" description="Helical" evidence="7">
    <location>
        <begin position="308"/>
        <end position="326"/>
    </location>
</feature>
<keyword evidence="10" id="KW-1185">Reference proteome</keyword>
<evidence type="ECO:0000256" key="1">
    <source>
        <dbReference type="ARBA" id="ARBA00004141"/>
    </source>
</evidence>
<feature type="transmembrane region" description="Helical" evidence="7">
    <location>
        <begin position="437"/>
        <end position="457"/>
    </location>
</feature>
<dbReference type="PANTHER" id="PTHR43791">
    <property type="entry name" value="PERMEASE-RELATED"/>
    <property type="match status" value="1"/>
</dbReference>
<evidence type="ECO:0000256" key="2">
    <source>
        <dbReference type="ARBA" id="ARBA00022448"/>
    </source>
</evidence>